<organism evidence="1 2">
    <name type="scientific">Setaria italica</name>
    <name type="common">Foxtail millet</name>
    <name type="synonym">Panicum italicum</name>
    <dbReference type="NCBI Taxonomy" id="4555"/>
    <lineage>
        <taxon>Eukaryota</taxon>
        <taxon>Viridiplantae</taxon>
        <taxon>Streptophyta</taxon>
        <taxon>Embryophyta</taxon>
        <taxon>Tracheophyta</taxon>
        <taxon>Spermatophyta</taxon>
        <taxon>Magnoliopsida</taxon>
        <taxon>Liliopsida</taxon>
        <taxon>Poales</taxon>
        <taxon>Poaceae</taxon>
        <taxon>PACMAD clade</taxon>
        <taxon>Panicoideae</taxon>
        <taxon>Panicodae</taxon>
        <taxon>Paniceae</taxon>
        <taxon>Cenchrinae</taxon>
        <taxon>Setaria</taxon>
    </lineage>
</organism>
<dbReference type="EnsemblPlants" id="KQL11705">
    <property type="protein sequence ID" value="KQL11705"/>
    <property type="gene ID" value="SETIT_007833mg"/>
</dbReference>
<evidence type="ECO:0000313" key="2">
    <source>
        <dbReference type="Proteomes" id="UP000004995"/>
    </source>
</evidence>
<dbReference type="InParanoid" id="K3Y0X1"/>
<sequence>MVKPVFVGCHLSQIVVVLNNLSQTLHRSCENRDTWNLNTDRSRYLQISVLHID</sequence>
<dbReference type="EMBL" id="AGNK02002646">
    <property type="status" value="NOT_ANNOTATED_CDS"/>
    <property type="molecule type" value="Genomic_DNA"/>
</dbReference>
<protein>
    <submittedName>
        <fullName evidence="1">Uncharacterized protein</fullName>
    </submittedName>
</protein>
<reference evidence="2" key="1">
    <citation type="journal article" date="2012" name="Nat. Biotechnol.">
        <title>Reference genome sequence of the model plant Setaria.</title>
        <authorList>
            <person name="Bennetzen J.L."/>
            <person name="Schmutz J."/>
            <person name="Wang H."/>
            <person name="Percifield R."/>
            <person name="Hawkins J."/>
            <person name="Pontaroli A.C."/>
            <person name="Estep M."/>
            <person name="Feng L."/>
            <person name="Vaughn J.N."/>
            <person name="Grimwood J."/>
            <person name="Jenkins J."/>
            <person name="Barry K."/>
            <person name="Lindquist E."/>
            <person name="Hellsten U."/>
            <person name="Deshpande S."/>
            <person name="Wang X."/>
            <person name="Wu X."/>
            <person name="Mitros T."/>
            <person name="Triplett J."/>
            <person name="Yang X."/>
            <person name="Ye C.Y."/>
            <person name="Mauro-Herrera M."/>
            <person name="Wang L."/>
            <person name="Li P."/>
            <person name="Sharma M."/>
            <person name="Sharma R."/>
            <person name="Ronald P.C."/>
            <person name="Panaud O."/>
            <person name="Kellogg E.A."/>
            <person name="Brutnell T.P."/>
            <person name="Doust A.N."/>
            <person name="Tuskan G.A."/>
            <person name="Rokhsar D."/>
            <person name="Devos K.M."/>
        </authorList>
    </citation>
    <scope>NUCLEOTIDE SEQUENCE [LARGE SCALE GENOMIC DNA]</scope>
    <source>
        <strain evidence="2">cv. Yugu1</strain>
    </source>
</reference>
<dbReference type="Gramene" id="KQL11705">
    <property type="protein sequence ID" value="KQL11705"/>
    <property type="gene ID" value="SETIT_007833mg"/>
</dbReference>
<name>K3Y0X1_SETIT</name>
<dbReference type="HOGENOM" id="CLU_3072279_0_0_1"/>
<evidence type="ECO:0000313" key="1">
    <source>
        <dbReference type="EnsemblPlants" id="KQL11705"/>
    </source>
</evidence>
<proteinExistence type="predicted"/>
<keyword evidence="2" id="KW-1185">Reference proteome</keyword>
<reference evidence="1" key="2">
    <citation type="submission" date="2018-08" db="UniProtKB">
        <authorList>
            <consortium name="EnsemblPlants"/>
        </authorList>
    </citation>
    <scope>IDENTIFICATION</scope>
    <source>
        <strain evidence="1">Yugu1</strain>
    </source>
</reference>
<dbReference type="Proteomes" id="UP000004995">
    <property type="component" value="Unassembled WGS sequence"/>
</dbReference>
<dbReference type="AlphaFoldDB" id="K3Y0X1"/>
<accession>K3Y0X1</accession>